<dbReference type="Gene3D" id="2.40.170.20">
    <property type="entry name" value="TonB-dependent receptor, beta-barrel domain"/>
    <property type="match status" value="1"/>
</dbReference>
<gene>
    <name evidence="16" type="ORF">ACFPN2_32060</name>
</gene>
<dbReference type="CDD" id="cd01347">
    <property type="entry name" value="ligand_gated_channel"/>
    <property type="match status" value="1"/>
</dbReference>
<dbReference type="SMART" id="SM00965">
    <property type="entry name" value="STN"/>
    <property type="match status" value="1"/>
</dbReference>
<dbReference type="Pfam" id="PF07660">
    <property type="entry name" value="STN"/>
    <property type="match status" value="1"/>
</dbReference>
<dbReference type="PANTHER" id="PTHR32552:SF74">
    <property type="entry name" value="HYDROXAMATE SIDEROPHORE RECEPTOR FHUE"/>
    <property type="match status" value="1"/>
</dbReference>
<evidence type="ECO:0000256" key="14">
    <source>
        <dbReference type="SAM" id="SignalP"/>
    </source>
</evidence>
<evidence type="ECO:0000256" key="5">
    <source>
        <dbReference type="ARBA" id="ARBA00022692"/>
    </source>
</evidence>
<keyword evidence="2 11" id="KW-0813">Transport</keyword>
<reference evidence="17" key="1">
    <citation type="journal article" date="2019" name="Int. J. Syst. Evol. Microbiol.">
        <title>The Global Catalogue of Microorganisms (GCM) 10K type strain sequencing project: providing services to taxonomists for standard genome sequencing and annotation.</title>
        <authorList>
            <consortium name="The Broad Institute Genomics Platform"/>
            <consortium name="The Broad Institute Genome Sequencing Center for Infectious Disease"/>
            <person name="Wu L."/>
            <person name="Ma J."/>
        </authorList>
    </citation>
    <scope>NUCLEOTIDE SEQUENCE [LARGE SCALE GENOMIC DNA]</scope>
    <source>
        <strain evidence="17">CGMCC 1.10759</strain>
    </source>
</reference>
<feature type="short sequence motif" description="TonB C-terminal box" evidence="12">
    <location>
        <begin position="931"/>
        <end position="948"/>
    </location>
</feature>
<feature type="signal peptide" evidence="14">
    <location>
        <begin position="1"/>
        <end position="24"/>
    </location>
</feature>
<keyword evidence="16" id="KW-0675">Receptor</keyword>
<keyword evidence="6 14" id="KW-0732">Signal</keyword>
<dbReference type="SUPFAM" id="SSF56935">
    <property type="entry name" value="Porins"/>
    <property type="match status" value="1"/>
</dbReference>
<keyword evidence="9 11" id="KW-0472">Membrane</keyword>
<name>A0ABV8T1M6_9GAMM</name>
<keyword evidence="4" id="KW-0406">Ion transport</keyword>
<evidence type="ECO:0000313" key="16">
    <source>
        <dbReference type="EMBL" id="MFC4313753.1"/>
    </source>
</evidence>
<feature type="chain" id="PRO_5047028314" evidence="14">
    <location>
        <begin position="25"/>
        <end position="948"/>
    </location>
</feature>
<sequence length="948" mass="103448">MKRVLFKLGTVAVCLTAWSTPGQAQSREQTVQTGNQQKFALNIPTQALSTALLQLADETGIQIVFESAKVQGLKSAPLAGSFVREQALRTILAGTGFTYRFSSPTTATLVPAPTDKTTRTLGPVRVEGADRAALNGINGSRDVTATEGTGSFTTGAMSVGSKTPRSIKETAQSVSVISNEQIEQQNINDFTRALEQAPGISLVQGGVSGTESNLDTTFYSRGYAITSIQIDGGAPLSLNTQANYDYVPLIDLAQFDHVEVLRGAAGLFNGYGDPSGTINLVRKKPLDRKQVTLDAEWGSWNYYRTVLDANSPLTLDGKLRGRAVMTWQSNDYFYDIAEDEKTLIYGVLDYDLTPTTLITAGVSKTNQDSVPWSYGLPRYLSGAALDVPRDTALVFPWNRASVDTTMVFGSIAQRIGADWTAKLNVTSNRQSNERKTGYSYGAVNPIDGRGPRILGTYRKSASDQLSGEATLAGALTIFGQRQEILIGANHSKRDLGGRTQYETLFTSSATAPYQPYPGGPLYCTSATVCPNTRVATPLIDVFAFDPFDPIYTEPRNPMPNMRASEQETTQTLAYADLRLTAFDRLHLQTGLRWSRYEVASASDSLCTSIPTTGTPGPRNCVGRQIGDPYSPTRRYYTGEVFAWPPAISLSYDVTDSVSAYLGYADIYIDQSTVLDADLEPIDPITGDNMELGFRWAARDGRINTSLAVYRIHKQGFSQTEDRYKRNPDGSIYRDADNNQIVITNNGTELVNGQVDAYHTCCSVQRDDQTEISEGIDSEVAGEIVRGWQVSASYTFTRNRYEGSGYTGYEGEPFLTIQPKHLYKLWTTYDFGAAGLGSWLSNLSISAGINGQSTGYRAGESCPADQLTEPNPYTGASLCTGGLIPFQYTVEPYNVVSGRIGYRVNDKWTAALNLTNIFDEVYYQSVGGLNGGNWYGTPRSYTLSLRGNF</sequence>
<accession>A0ABV8T1M6</accession>
<dbReference type="PROSITE" id="PS52016">
    <property type="entry name" value="TONB_DEPENDENT_REC_3"/>
    <property type="match status" value="1"/>
</dbReference>
<dbReference type="Pfam" id="PF07715">
    <property type="entry name" value="Plug"/>
    <property type="match status" value="1"/>
</dbReference>
<keyword evidence="7" id="KW-0408">Iron</keyword>
<keyword evidence="3 11" id="KW-1134">Transmembrane beta strand</keyword>
<organism evidence="16 17">
    <name type="scientific">Steroidobacter flavus</name>
    <dbReference type="NCBI Taxonomy" id="1842136"/>
    <lineage>
        <taxon>Bacteria</taxon>
        <taxon>Pseudomonadati</taxon>
        <taxon>Pseudomonadota</taxon>
        <taxon>Gammaproteobacteria</taxon>
        <taxon>Steroidobacterales</taxon>
        <taxon>Steroidobacteraceae</taxon>
        <taxon>Steroidobacter</taxon>
    </lineage>
</organism>
<keyword evidence="5 11" id="KW-0812">Transmembrane</keyword>
<feature type="domain" description="Secretin/TonB short N-terminal" evidence="15">
    <location>
        <begin position="61"/>
        <end position="112"/>
    </location>
</feature>
<dbReference type="EMBL" id="JBHSDU010000015">
    <property type="protein sequence ID" value="MFC4313753.1"/>
    <property type="molecule type" value="Genomic_DNA"/>
</dbReference>
<evidence type="ECO:0000256" key="1">
    <source>
        <dbReference type="ARBA" id="ARBA00004571"/>
    </source>
</evidence>
<evidence type="ECO:0000256" key="9">
    <source>
        <dbReference type="ARBA" id="ARBA00023136"/>
    </source>
</evidence>
<dbReference type="InterPro" id="IPR039426">
    <property type="entry name" value="TonB-dep_rcpt-like"/>
</dbReference>
<evidence type="ECO:0000256" key="2">
    <source>
        <dbReference type="ARBA" id="ARBA00022448"/>
    </source>
</evidence>
<dbReference type="InterPro" id="IPR036942">
    <property type="entry name" value="Beta-barrel_TonB_sf"/>
</dbReference>
<evidence type="ECO:0000256" key="13">
    <source>
        <dbReference type="RuleBase" id="RU003357"/>
    </source>
</evidence>
<dbReference type="Gene3D" id="3.55.50.30">
    <property type="match status" value="1"/>
</dbReference>
<dbReference type="Pfam" id="PF00593">
    <property type="entry name" value="TonB_dep_Rec_b-barrel"/>
    <property type="match status" value="1"/>
</dbReference>
<dbReference type="Gene3D" id="2.170.130.10">
    <property type="entry name" value="TonB-dependent receptor, plug domain"/>
    <property type="match status" value="1"/>
</dbReference>
<dbReference type="InterPro" id="IPR010917">
    <property type="entry name" value="TonB_rcpt_CS"/>
</dbReference>
<dbReference type="InterPro" id="IPR011662">
    <property type="entry name" value="Secretin/TonB_short_N"/>
</dbReference>
<comment type="caution">
    <text evidence="16">The sequence shown here is derived from an EMBL/GenBank/DDBJ whole genome shotgun (WGS) entry which is preliminary data.</text>
</comment>
<protein>
    <submittedName>
        <fullName evidence="16">TonB-dependent siderophore receptor</fullName>
    </submittedName>
</protein>
<proteinExistence type="inferred from homology"/>
<keyword evidence="8 13" id="KW-0798">TonB box</keyword>
<evidence type="ECO:0000256" key="4">
    <source>
        <dbReference type="ARBA" id="ARBA00022496"/>
    </source>
</evidence>
<evidence type="ECO:0000313" key="17">
    <source>
        <dbReference type="Proteomes" id="UP001595904"/>
    </source>
</evidence>
<evidence type="ECO:0000256" key="7">
    <source>
        <dbReference type="ARBA" id="ARBA00023004"/>
    </source>
</evidence>
<comment type="subcellular location">
    <subcellularLocation>
        <location evidence="1 11">Cell outer membrane</location>
        <topology evidence="1 11">Multi-pass membrane protein</topology>
    </subcellularLocation>
</comment>
<evidence type="ECO:0000256" key="12">
    <source>
        <dbReference type="PROSITE-ProRule" id="PRU10144"/>
    </source>
</evidence>
<dbReference type="InterPro" id="IPR037066">
    <property type="entry name" value="Plug_dom_sf"/>
</dbReference>
<evidence type="ECO:0000259" key="15">
    <source>
        <dbReference type="SMART" id="SM00965"/>
    </source>
</evidence>
<dbReference type="RefSeq" id="WP_380604354.1">
    <property type="nucleotide sequence ID" value="NZ_JBHSDU010000015.1"/>
</dbReference>
<dbReference type="Proteomes" id="UP001595904">
    <property type="component" value="Unassembled WGS sequence"/>
</dbReference>
<dbReference type="InterPro" id="IPR000531">
    <property type="entry name" value="Beta-barrel_TonB"/>
</dbReference>
<evidence type="ECO:0000256" key="10">
    <source>
        <dbReference type="ARBA" id="ARBA00023237"/>
    </source>
</evidence>
<comment type="similarity">
    <text evidence="11 13">Belongs to the TonB-dependent receptor family.</text>
</comment>
<keyword evidence="10 11" id="KW-0998">Cell outer membrane</keyword>
<evidence type="ECO:0000256" key="8">
    <source>
        <dbReference type="ARBA" id="ARBA00023077"/>
    </source>
</evidence>
<evidence type="ECO:0000256" key="3">
    <source>
        <dbReference type="ARBA" id="ARBA00022452"/>
    </source>
</evidence>
<keyword evidence="17" id="KW-1185">Reference proteome</keyword>
<keyword evidence="4" id="KW-0410">Iron transport</keyword>
<dbReference type="InterPro" id="IPR012910">
    <property type="entry name" value="Plug_dom"/>
</dbReference>
<dbReference type="PANTHER" id="PTHR32552">
    <property type="entry name" value="FERRICHROME IRON RECEPTOR-RELATED"/>
    <property type="match status" value="1"/>
</dbReference>
<evidence type="ECO:0000256" key="11">
    <source>
        <dbReference type="PROSITE-ProRule" id="PRU01360"/>
    </source>
</evidence>
<dbReference type="PROSITE" id="PS01156">
    <property type="entry name" value="TONB_DEPENDENT_REC_2"/>
    <property type="match status" value="1"/>
</dbReference>
<evidence type="ECO:0000256" key="6">
    <source>
        <dbReference type="ARBA" id="ARBA00022729"/>
    </source>
</evidence>